<evidence type="ECO:0000313" key="3">
    <source>
        <dbReference type="Proteomes" id="UP000006591"/>
    </source>
</evidence>
<proteinExistence type="predicted"/>
<protein>
    <submittedName>
        <fullName evidence="2">Uncharacterized protein</fullName>
    </submittedName>
</protein>
<evidence type="ECO:0000256" key="1">
    <source>
        <dbReference type="SAM" id="MobiDB-lite"/>
    </source>
</evidence>
<evidence type="ECO:0000313" key="2">
    <source>
        <dbReference type="EnsemblPlants" id="ONIVA04G09290.1"/>
    </source>
</evidence>
<feature type="compositionally biased region" description="Low complexity" evidence="1">
    <location>
        <begin position="34"/>
        <end position="46"/>
    </location>
</feature>
<reference evidence="2" key="1">
    <citation type="submission" date="2015-04" db="UniProtKB">
        <authorList>
            <consortium name="EnsemblPlants"/>
        </authorList>
    </citation>
    <scope>IDENTIFICATION</scope>
    <source>
        <strain evidence="2">SL10</strain>
    </source>
</reference>
<dbReference type="HOGENOM" id="CLU_1095753_0_0_1"/>
<keyword evidence="3" id="KW-1185">Reference proteome</keyword>
<feature type="compositionally biased region" description="Low complexity" evidence="1">
    <location>
        <begin position="112"/>
        <end position="122"/>
    </location>
</feature>
<organism evidence="2">
    <name type="scientific">Oryza nivara</name>
    <name type="common">Indian wild rice</name>
    <name type="synonym">Oryza sativa f. spontanea</name>
    <dbReference type="NCBI Taxonomy" id="4536"/>
    <lineage>
        <taxon>Eukaryota</taxon>
        <taxon>Viridiplantae</taxon>
        <taxon>Streptophyta</taxon>
        <taxon>Embryophyta</taxon>
        <taxon>Tracheophyta</taxon>
        <taxon>Spermatophyta</taxon>
        <taxon>Magnoliopsida</taxon>
        <taxon>Liliopsida</taxon>
        <taxon>Poales</taxon>
        <taxon>Poaceae</taxon>
        <taxon>BOP clade</taxon>
        <taxon>Oryzoideae</taxon>
        <taxon>Oryzeae</taxon>
        <taxon>Oryzinae</taxon>
        <taxon>Oryza</taxon>
    </lineage>
</organism>
<accession>A0A0E0H089</accession>
<feature type="compositionally biased region" description="Gly residues" evidence="1">
    <location>
        <begin position="173"/>
        <end position="182"/>
    </location>
</feature>
<reference evidence="2" key="2">
    <citation type="submission" date="2018-04" db="EMBL/GenBank/DDBJ databases">
        <title>OnivRS2 (Oryza nivara Reference Sequence Version 2).</title>
        <authorList>
            <person name="Zhang J."/>
            <person name="Kudrna D."/>
            <person name="Lee S."/>
            <person name="Talag J."/>
            <person name="Rajasekar S."/>
            <person name="Welchert J."/>
            <person name="Hsing Y.-I."/>
            <person name="Wing R.A."/>
        </authorList>
    </citation>
    <scope>NUCLEOTIDE SEQUENCE [LARGE SCALE GENOMIC DNA]</scope>
    <source>
        <strain evidence="2">SL10</strain>
    </source>
</reference>
<feature type="region of interest" description="Disordered" evidence="1">
    <location>
        <begin position="171"/>
        <end position="190"/>
    </location>
</feature>
<feature type="compositionally biased region" description="Basic and acidic residues" evidence="1">
    <location>
        <begin position="244"/>
        <end position="254"/>
    </location>
</feature>
<dbReference type="Gramene" id="ONIVA04G09290.1">
    <property type="protein sequence ID" value="ONIVA04G09290.1"/>
    <property type="gene ID" value="ONIVA04G09290"/>
</dbReference>
<feature type="region of interest" description="Disordered" evidence="1">
    <location>
        <begin position="108"/>
        <end position="127"/>
    </location>
</feature>
<name>A0A0E0H089_ORYNI</name>
<dbReference type="AlphaFoldDB" id="A0A0E0H089"/>
<feature type="compositionally biased region" description="Basic residues" evidence="1">
    <location>
        <begin position="21"/>
        <end position="33"/>
    </location>
</feature>
<dbReference type="EnsemblPlants" id="ONIVA04G09290.1">
    <property type="protein sequence ID" value="ONIVA04G09290.1"/>
    <property type="gene ID" value="ONIVA04G09290"/>
</dbReference>
<dbReference type="Proteomes" id="UP000006591">
    <property type="component" value="Chromosome 4"/>
</dbReference>
<feature type="region of interest" description="Disordered" evidence="1">
    <location>
        <begin position="228"/>
        <end position="254"/>
    </location>
</feature>
<sequence>MARRPCRIRSLLRGSGARATPSRRRRARGRRGGQIRPPSIRIQSRRPSPEPQAARRRSAAVQSRRGRGCGAAVRRQRRHGLAVRRRWRSCAKAEAQALRWRRGNEPADTALAGRGASAGWPAGRRRRRRQRVHEVRLARAEASEARSVAAEATVVRGGAVEVPVRCDEAARRGGSGRCGGRRGQWPGEARPVAARRDWPAGGAGAVVPMLRRRFWMAVEQWYMCGRSTGGGRQVKTQSGLGRTGIDDIRASFPS</sequence>
<feature type="region of interest" description="Disordered" evidence="1">
    <location>
        <begin position="9"/>
        <end position="70"/>
    </location>
</feature>